<dbReference type="InterPro" id="IPR050239">
    <property type="entry name" value="Sigma-70_RNA_pol_init_factors"/>
</dbReference>
<keyword evidence="5" id="KW-0963">Cytoplasm</keyword>
<feature type="short sequence motif" description="Interaction with polymerase core subunit RpoC" evidence="5">
    <location>
        <begin position="409"/>
        <end position="412"/>
    </location>
</feature>
<reference evidence="11" key="1">
    <citation type="journal article" date="2019" name="Int. J. Syst. Evol. Microbiol.">
        <title>The Global Catalogue of Microorganisms (GCM) 10K type strain sequencing project: providing services to taxonomists for standard genome sequencing and annotation.</title>
        <authorList>
            <consortium name="The Broad Institute Genomics Platform"/>
            <consortium name="The Broad Institute Genome Sequencing Center for Infectious Disease"/>
            <person name="Wu L."/>
            <person name="Ma J."/>
        </authorList>
    </citation>
    <scope>NUCLEOTIDE SEQUENCE [LARGE SCALE GENOMIC DNA]</scope>
    <source>
        <strain evidence="11">CGMCC 1.16855</strain>
    </source>
</reference>
<dbReference type="PANTHER" id="PTHR30603:SF60">
    <property type="entry name" value="RNA POLYMERASE SIGMA FACTOR RPOD"/>
    <property type="match status" value="1"/>
</dbReference>
<evidence type="ECO:0000256" key="2">
    <source>
        <dbReference type="ARBA" id="ARBA00023082"/>
    </source>
</evidence>
<dbReference type="InterPro" id="IPR007627">
    <property type="entry name" value="RNA_pol_sigma70_r2"/>
</dbReference>
<dbReference type="Pfam" id="PF04539">
    <property type="entry name" value="Sigma70_r3"/>
    <property type="match status" value="1"/>
</dbReference>
<evidence type="ECO:0000256" key="7">
    <source>
        <dbReference type="SAM" id="MobiDB-lite"/>
    </source>
</evidence>
<dbReference type="InterPro" id="IPR009042">
    <property type="entry name" value="RNA_pol_sigma70_r1_2"/>
</dbReference>
<evidence type="ECO:0000313" key="11">
    <source>
        <dbReference type="Proteomes" id="UP001595420"/>
    </source>
</evidence>
<feature type="compositionally biased region" description="Basic and acidic residues" evidence="7">
    <location>
        <begin position="8"/>
        <end position="24"/>
    </location>
</feature>
<proteinExistence type="inferred from homology"/>
<evidence type="ECO:0000259" key="9">
    <source>
        <dbReference type="PROSITE" id="PS00716"/>
    </source>
</evidence>
<dbReference type="Pfam" id="PF04542">
    <property type="entry name" value="Sigma70_r2"/>
    <property type="match status" value="1"/>
</dbReference>
<dbReference type="PRINTS" id="PR00046">
    <property type="entry name" value="SIGMA70FCT"/>
</dbReference>
<dbReference type="CDD" id="cd06171">
    <property type="entry name" value="Sigma70_r4"/>
    <property type="match status" value="1"/>
</dbReference>
<sequence>MDGMFARKATDRDETAEDGARPFDHAAATALPGLPDHDTFDGELVSDPLPMDEIEDAANSLLEEFGLGNVGGEDPRSGNADDEEAQSPSLAADEPNETADGLPAGRNISAAAAAAASRSDDPVALFLREMGVAEPLTREAEIAIAQRIEAGRDAMLAALCESPTTAAALTAWRDAIAAGRMPLRDVIELEATAAASLPEETLLETPAEGEDAAAELPHATIDARLKPEALAALDAALDGLAALRAAGAGSAKAAVVAKARAEAVALVTGLRLRPARIEELIERLREANRALMMLDGRALRLAEAARISRADFLKLWNGGAAGATARLEGAAKGAGLRDLKAGLLEVRAELERIEASCGLTAPQLRRLHVEAAGAERDMRRAREELTRANLRLVVYIARKYRNRGLMLGDLIQEGSLGLMRAVEKFDWRRGFKFATYATWWIRQSVTRAIADQSRTIRVPVHMTETVGKVVRTGRRLAQQTGREPTPEELATRLGMPLEKVRTVQGLAKEPVSLEAPIGEEGDARLGDLIEDKDAILPFDAAARAGLRDAAGKVLGDLTPREERILRMRFGIGMNSEHTLEEVGRTFGVTRERIRQIEAKALGKLRQSNQGRALRSFLEA</sequence>
<evidence type="ECO:0000313" key="10">
    <source>
        <dbReference type="EMBL" id="MFC3003041.1"/>
    </source>
</evidence>
<dbReference type="NCBIfam" id="TIGR02937">
    <property type="entry name" value="sigma70-ECF"/>
    <property type="match status" value="1"/>
</dbReference>
<keyword evidence="11" id="KW-1185">Reference proteome</keyword>
<feature type="region of interest" description="Disordered" evidence="7">
    <location>
        <begin position="1"/>
        <end position="104"/>
    </location>
</feature>
<dbReference type="InterPro" id="IPR007630">
    <property type="entry name" value="RNA_pol_sigma70_r4"/>
</dbReference>
<dbReference type="Proteomes" id="UP001595420">
    <property type="component" value="Unassembled WGS sequence"/>
</dbReference>
<dbReference type="Gene3D" id="1.10.601.10">
    <property type="entry name" value="RNA Polymerase Primary Sigma Factor"/>
    <property type="match status" value="1"/>
</dbReference>
<name>A0ABV7BZ85_9PROT</name>
<dbReference type="EMBL" id="JBHRSB010000009">
    <property type="protein sequence ID" value="MFC3003041.1"/>
    <property type="molecule type" value="Genomic_DNA"/>
</dbReference>
<dbReference type="InterPro" id="IPR036388">
    <property type="entry name" value="WH-like_DNA-bd_sf"/>
</dbReference>
<feature type="region of interest" description="Sigma-70 factor domain-3" evidence="5">
    <location>
        <begin position="464"/>
        <end position="540"/>
    </location>
</feature>
<keyword evidence="4 5" id="KW-0804">Transcription</keyword>
<evidence type="ECO:0000256" key="1">
    <source>
        <dbReference type="ARBA" id="ARBA00023015"/>
    </source>
</evidence>
<evidence type="ECO:0000256" key="4">
    <source>
        <dbReference type="ARBA" id="ARBA00023163"/>
    </source>
</evidence>
<dbReference type="HAMAP" id="MF_00963">
    <property type="entry name" value="Sigma70_RpoD_SigA"/>
    <property type="match status" value="1"/>
</dbReference>
<comment type="subcellular location">
    <subcellularLocation>
        <location evidence="5">Cytoplasm</location>
    </subcellularLocation>
</comment>
<comment type="function">
    <text evidence="5">Sigma factors are initiation factors that promote the attachment of RNA polymerase to specific initiation sites and are then released. This sigma factor is the primary sigma factor during exponential growth.</text>
</comment>
<comment type="similarity">
    <text evidence="5">Belongs to the sigma-70 factor family. RpoD/SigA subfamily.</text>
</comment>
<dbReference type="PROSITE" id="PS00716">
    <property type="entry name" value="SIGMA70_2"/>
    <property type="match status" value="1"/>
</dbReference>
<dbReference type="InterPro" id="IPR007631">
    <property type="entry name" value="RNA_pol_sigma_70_non-ess"/>
</dbReference>
<dbReference type="SUPFAM" id="SSF88946">
    <property type="entry name" value="Sigma2 domain of RNA polymerase sigma factors"/>
    <property type="match status" value="1"/>
</dbReference>
<dbReference type="SUPFAM" id="SSF88659">
    <property type="entry name" value="Sigma3 and sigma4 domains of RNA polymerase sigma factors"/>
    <property type="match status" value="2"/>
</dbReference>
<keyword evidence="6" id="KW-0175">Coiled coil</keyword>
<accession>A0ABV7BZ85</accession>
<evidence type="ECO:0000256" key="5">
    <source>
        <dbReference type="HAMAP-Rule" id="MF_00963"/>
    </source>
</evidence>
<gene>
    <name evidence="5 10" type="primary">rpoD</name>
    <name evidence="10" type="ORF">ACFOD3_24320</name>
</gene>
<feature type="DNA-binding region" description="H-T-H motif" evidence="5">
    <location>
        <begin position="579"/>
        <end position="598"/>
    </location>
</feature>
<dbReference type="PROSITE" id="PS00715">
    <property type="entry name" value="SIGMA70_1"/>
    <property type="match status" value="1"/>
</dbReference>
<keyword evidence="2 5" id="KW-0731">Sigma factor</keyword>
<dbReference type="InterPro" id="IPR013325">
    <property type="entry name" value="RNA_pol_sigma_r2"/>
</dbReference>
<evidence type="ECO:0000256" key="6">
    <source>
        <dbReference type="SAM" id="Coils"/>
    </source>
</evidence>
<dbReference type="Pfam" id="PF04545">
    <property type="entry name" value="Sigma70_r4"/>
    <property type="match status" value="1"/>
</dbReference>
<dbReference type="Gene3D" id="1.10.10.10">
    <property type="entry name" value="Winged helix-like DNA-binding domain superfamily/Winged helix DNA-binding domain"/>
    <property type="match status" value="2"/>
</dbReference>
<protein>
    <recommendedName>
        <fullName evidence="5">RNA polymerase sigma factor RpoD</fullName>
    </recommendedName>
    <alternativeName>
        <fullName evidence="5">Sigma-70</fullName>
    </alternativeName>
</protein>
<feature type="region of interest" description="Sigma-70 factor domain-2" evidence="5">
    <location>
        <begin position="385"/>
        <end position="455"/>
    </location>
</feature>
<dbReference type="InterPro" id="IPR000943">
    <property type="entry name" value="RNA_pol_sigma70"/>
</dbReference>
<evidence type="ECO:0000259" key="8">
    <source>
        <dbReference type="PROSITE" id="PS00715"/>
    </source>
</evidence>
<dbReference type="InterPro" id="IPR013324">
    <property type="entry name" value="RNA_pol_sigma_r3/r4-like"/>
</dbReference>
<evidence type="ECO:0000256" key="3">
    <source>
        <dbReference type="ARBA" id="ARBA00023125"/>
    </source>
</evidence>
<keyword evidence="1 5" id="KW-0805">Transcription regulation</keyword>
<comment type="subunit">
    <text evidence="5">Interacts transiently with the RNA polymerase catalytic core.</text>
</comment>
<keyword evidence="3 5" id="KW-0238">DNA-binding</keyword>
<dbReference type="InterPro" id="IPR014284">
    <property type="entry name" value="RNA_pol_sigma-70_dom"/>
</dbReference>
<feature type="domain" description="RNA polymerase sigma-70" evidence="8">
    <location>
        <begin position="409"/>
        <end position="422"/>
    </location>
</feature>
<dbReference type="InterPro" id="IPR007624">
    <property type="entry name" value="RNA_pol_sigma70_r3"/>
</dbReference>
<feature type="region of interest" description="Sigma-70 factor domain-4" evidence="5">
    <location>
        <begin position="553"/>
        <end position="606"/>
    </location>
</feature>
<dbReference type="NCBIfam" id="NF004208">
    <property type="entry name" value="PRK05658.1"/>
    <property type="match status" value="1"/>
</dbReference>
<dbReference type="PANTHER" id="PTHR30603">
    <property type="entry name" value="RNA POLYMERASE SIGMA FACTOR RPO"/>
    <property type="match status" value="1"/>
</dbReference>
<dbReference type="Pfam" id="PF00140">
    <property type="entry name" value="Sigma70_r1_2"/>
    <property type="match status" value="1"/>
</dbReference>
<dbReference type="Pfam" id="PF04546">
    <property type="entry name" value="Sigma70_ner"/>
    <property type="match status" value="1"/>
</dbReference>
<comment type="caution">
    <text evidence="10">The sequence shown here is derived from an EMBL/GenBank/DDBJ whole genome shotgun (WGS) entry which is preliminary data.</text>
</comment>
<dbReference type="InterPro" id="IPR028630">
    <property type="entry name" value="Sigma70_RpoD"/>
</dbReference>
<feature type="domain" description="RNA polymerase sigma-70" evidence="9">
    <location>
        <begin position="578"/>
        <end position="604"/>
    </location>
</feature>
<organism evidence="10 11">
    <name type="scientific">Falsiroseomonas tokyonensis</name>
    <dbReference type="NCBI Taxonomy" id="430521"/>
    <lineage>
        <taxon>Bacteria</taxon>
        <taxon>Pseudomonadati</taxon>
        <taxon>Pseudomonadota</taxon>
        <taxon>Alphaproteobacteria</taxon>
        <taxon>Acetobacterales</taxon>
        <taxon>Roseomonadaceae</taxon>
        <taxon>Falsiroseomonas</taxon>
    </lineage>
</organism>
<feature type="coiled-coil region" evidence="6">
    <location>
        <begin position="336"/>
        <end position="391"/>
    </location>
</feature>